<evidence type="ECO:0000313" key="4">
    <source>
        <dbReference type="WBParaSite" id="L893_g9443.t1"/>
    </source>
</evidence>
<proteinExistence type="predicted"/>
<evidence type="ECO:0000256" key="1">
    <source>
        <dbReference type="ARBA" id="ARBA00023157"/>
    </source>
</evidence>
<reference evidence="4" key="1">
    <citation type="submission" date="2016-11" db="UniProtKB">
        <authorList>
            <consortium name="WormBaseParasite"/>
        </authorList>
    </citation>
    <scope>IDENTIFICATION</scope>
</reference>
<organism evidence="3 4">
    <name type="scientific">Steinernema glaseri</name>
    <dbReference type="NCBI Taxonomy" id="37863"/>
    <lineage>
        <taxon>Eukaryota</taxon>
        <taxon>Metazoa</taxon>
        <taxon>Ecdysozoa</taxon>
        <taxon>Nematoda</taxon>
        <taxon>Chromadorea</taxon>
        <taxon>Rhabditida</taxon>
        <taxon>Tylenchina</taxon>
        <taxon>Panagrolaimomorpha</taxon>
        <taxon>Strongyloidoidea</taxon>
        <taxon>Steinernematidae</taxon>
        <taxon>Steinernema</taxon>
    </lineage>
</organism>
<sequence length="73" mass="7593">MCSSLIEAVEGALGSGESSIKKIGKEVCDKLFGSDPLKGALCNSVLNGASAGAKDDILNKVKPEDICKKLFFC</sequence>
<evidence type="ECO:0000259" key="2">
    <source>
        <dbReference type="PROSITE" id="PS50015"/>
    </source>
</evidence>
<dbReference type="Proteomes" id="UP000095287">
    <property type="component" value="Unplaced"/>
</dbReference>
<dbReference type="Gene3D" id="1.10.225.10">
    <property type="entry name" value="Saposin-like"/>
    <property type="match status" value="1"/>
</dbReference>
<dbReference type="SUPFAM" id="SSF47862">
    <property type="entry name" value="Saposin"/>
    <property type="match status" value="1"/>
</dbReference>
<dbReference type="PROSITE" id="PS50015">
    <property type="entry name" value="SAP_B"/>
    <property type="match status" value="1"/>
</dbReference>
<accession>A0A1I8AUY8</accession>
<dbReference type="AlphaFoldDB" id="A0A1I8AUY8"/>
<feature type="domain" description="Saposin B-type" evidence="2">
    <location>
        <begin position="1"/>
        <end position="73"/>
    </location>
</feature>
<evidence type="ECO:0000313" key="3">
    <source>
        <dbReference type="Proteomes" id="UP000095287"/>
    </source>
</evidence>
<keyword evidence="3" id="KW-1185">Reference proteome</keyword>
<name>A0A1I8AUY8_9BILA</name>
<keyword evidence="1" id="KW-1015">Disulfide bond</keyword>
<dbReference type="InterPro" id="IPR008139">
    <property type="entry name" value="SaposinB_dom"/>
</dbReference>
<protein>
    <submittedName>
        <fullName evidence="4">Saposin B-type domain-containing protein</fullName>
    </submittedName>
</protein>
<dbReference type="InterPro" id="IPR011001">
    <property type="entry name" value="Saposin-like"/>
</dbReference>
<dbReference type="WBParaSite" id="L893_g9443.t1">
    <property type="protein sequence ID" value="L893_g9443.t1"/>
    <property type="gene ID" value="L893_g9443"/>
</dbReference>